<dbReference type="WBParaSite" id="GPUH_0002541601-mRNA-1">
    <property type="protein sequence ID" value="GPUH_0002541601-mRNA-1"/>
    <property type="gene ID" value="GPUH_0002541601"/>
</dbReference>
<accession>A0A183EWP5</accession>
<reference evidence="4" key="1">
    <citation type="submission" date="2016-06" db="UniProtKB">
        <authorList>
            <consortium name="WormBaseParasite"/>
        </authorList>
    </citation>
    <scope>IDENTIFICATION</scope>
</reference>
<feature type="transmembrane region" description="Helical" evidence="1">
    <location>
        <begin position="89"/>
        <end position="110"/>
    </location>
</feature>
<protein>
    <submittedName>
        <fullName evidence="4">PGG domain-containing protein</fullName>
    </submittedName>
</protein>
<evidence type="ECO:0000256" key="1">
    <source>
        <dbReference type="SAM" id="Phobius"/>
    </source>
</evidence>
<gene>
    <name evidence="2" type="ORF">GPUH_LOCUS25386</name>
</gene>
<dbReference type="Proteomes" id="UP000271098">
    <property type="component" value="Unassembled WGS sequence"/>
</dbReference>
<evidence type="ECO:0000313" key="2">
    <source>
        <dbReference type="EMBL" id="VDN44138.1"/>
    </source>
</evidence>
<dbReference type="EMBL" id="UYRT01104971">
    <property type="protein sequence ID" value="VDN44138.1"/>
    <property type="molecule type" value="Genomic_DNA"/>
</dbReference>
<keyword evidence="3" id="KW-1185">Reference proteome</keyword>
<keyword evidence="1" id="KW-0812">Transmembrane</keyword>
<dbReference type="AlphaFoldDB" id="A0A183EWP5"/>
<organism evidence="4">
    <name type="scientific">Gongylonema pulchrum</name>
    <dbReference type="NCBI Taxonomy" id="637853"/>
    <lineage>
        <taxon>Eukaryota</taxon>
        <taxon>Metazoa</taxon>
        <taxon>Ecdysozoa</taxon>
        <taxon>Nematoda</taxon>
        <taxon>Chromadorea</taxon>
        <taxon>Rhabditida</taxon>
        <taxon>Spirurina</taxon>
        <taxon>Spiruromorpha</taxon>
        <taxon>Spiruroidea</taxon>
        <taxon>Gongylonematidae</taxon>
        <taxon>Gongylonema</taxon>
    </lineage>
</organism>
<sequence>MLLIAGTLQEGDGNELFGVLRVNETKWGSVANASYASITNETDGITTDEGTAATTAMQSTTIKDAIETLKENLLRQFVRKYLTPSRNQLFIVSFACLLLGFISFTGYVMACSML</sequence>
<keyword evidence="1" id="KW-1133">Transmembrane helix</keyword>
<name>A0A183EWP5_9BILA</name>
<evidence type="ECO:0000313" key="3">
    <source>
        <dbReference type="Proteomes" id="UP000271098"/>
    </source>
</evidence>
<keyword evidence="1" id="KW-0472">Membrane</keyword>
<reference evidence="2 3" key="2">
    <citation type="submission" date="2018-11" db="EMBL/GenBank/DDBJ databases">
        <authorList>
            <consortium name="Pathogen Informatics"/>
        </authorList>
    </citation>
    <scope>NUCLEOTIDE SEQUENCE [LARGE SCALE GENOMIC DNA]</scope>
</reference>
<evidence type="ECO:0000313" key="4">
    <source>
        <dbReference type="WBParaSite" id="GPUH_0002541601-mRNA-1"/>
    </source>
</evidence>
<proteinExistence type="predicted"/>